<accession>A0A5J4QB61</accession>
<comment type="caution">
    <text evidence="3">The sequence shown here is derived from an EMBL/GenBank/DDBJ whole genome shotgun (WGS) entry which is preliminary data.</text>
</comment>
<feature type="compositionally biased region" description="Low complexity" evidence="1">
    <location>
        <begin position="109"/>
        <end position="118"/>
    </location>
</feature>
<reference evidence="3 4" key="1">
    <citation type="submission" date="2019-03" db="EMBL/GenBank/DDBJ databases">
        <title>Single cell metagenomics reveals metabolic interactions within the superorganism composed of flagellate Streblomastix strix and complex community of Bacteroidetes bacteria on its surface.</title>
        <authorList>
            <person name="Treitli S.C."/>
            <person name="Kolisko M."/>
            <person name="Husnik F."/>
            <person name="Keeling P."/>
            <person name="Hampl V."/>
        </authorList>
    </citation>
    <scope>NUCLEOTIDE SEQUENCE [LARGE SCALE GENOMIC DNA]</scope>
    <source>
        <strain evidence="3">ST1C</strain>
    </source>
</reference>
<feature type="compositionally biased region" description="Low complexity" evidence="1">
    <location>
        <begin position="126"/>
        <end position="136"/>
    </location>
</feature>
<dbReference type="SUPFAM" id="SSF49562">
    <property type="entry name" value="C2 domain (Calcium/lipid-binding domain, CaLB)"/>
    <property type="match status" value="1"/>
</dbReference>
<protein>
    <recommendedName>
        <fullName evidence="2">C2 domain-containing protein</fullName>
    </recommendedName>
</protein>
<feature type="non-terminal residue" evidence="3">
    <location>
        <position position="1"/>
    </location>
</feature>
<feature type="region of interest" description="Disordered" evidence="1">
    <location>
        <begin position="101"/>
        <end position="174"/>
    </location>
</feature>
<dbReference type="InterPro" id="IPR000008">
    <property type="entry name" value="C2_dom"/>
</dbReference>
<feature type="domain" description="C2" evidence="2">
    <location>
        <begin position="1"/>
        <end position="83"/>
    </location>
</feature>
<name>A0A5J4QB61_9EUKA</name>
<dbReference type="Proteomes" id="UP000324800">
    <property type="component" value="Unassembled WGS sequence"/>
</dbReference>
<evidence type="ECO:0000313" key="3">
    <source>
        <dbReference type="EMBL" id="KAA6317813.1"/>
    </source>
</evidence>
<dbReference type="AlphaFoldDB" id="A0A5J4QB61"/>
<dbReference type="Gene3D" id="2.60.40.150">
    <property type="entry name" value="C2 domain"/>
    <property type="match status" value="1"/>
</dbReference>
<sequence>KSDPYIKVLFDGNQVGRTKKVADTLNAEYNEEFTFDFDPTSTETRKILLNLWDHDTFSDDDQIGYVEVRLKNYYNNKKKDQVKFKGVGKHEGKDVGTLDFVLEVRNKEQPQQQQPQQQVAQRKAKQPISQQSQQQDEQQEPDAEPSQKVAQRKTKQKVPQTQQEQVTDEVDDIG</sequence>
<evidence type="ECO:0000256" key="1">
    <source>
        <dbReference type="SAM" id="MobiDB-lite"/>
    </source>
</evidence>
<dbReference type="EMBL" id="SNRW01046475">
    <property type="protein sequence ID" value="KAA6317813.1"/>
    <property type="molecule type" value="Genomic_DNA"/>
</dbReference>
<dbReference type="Pfam" id="PF00168">
    <property type="entry name" value="C2"/>
    <property type="match status" value="1"/>
</dbReference>
<dbReference type="PROSITE" id="PS50004">
    <property type="entry name" value="C2"/>
    <property type="match status" value="1"/>
</dbReference>
<dbReference type="OrthoDB" id="419768at2759"/>
<dbReference type="InterPro" id="IPR052455">
    <property type="entry name" value="Tricalbin_domain"/>
</dbReference>
<dbReference type="PANTHER" id="PTHR46980">
    <property type="entry name" value="TRICALBIN-1-RELATED"/>
    <property type="match status" value="1"/>
</dbReference>
<evidence type="ECO:0000259" key="2">
    <source>
        <dbReference type="PROSITE" id="PS50004"/>
    </source>
</evidence>
<dbReference type="InterPro" id="IPR035892">
    <property type="entry name" value="C2_domain_sf"/>
</dbReference>
<proteinExistence type="predicted"/>
<gene>
    <name evidence="3" type="ORF">EZS28_055035</name>
</gene>
<dbReference type="CDD" id="cd00030">
    <property type="entry name" value="C2"/>
    <property type="match status" value="1"/>
</dbReference>
<evidence type="ECO:0000313" key="4">
    <source>
        <dbReference type="Proteomes" id="UP000324800"/>
    </source>
</evidence>
<dbReference type="PANTHER" id="PTHR46980:SF2">
    <property type="entry name" value="TRICALBIN-1-RELATED"/>
    <property type="match status" value="1"/>
</dbReference>
<feature type="non-terminal residue" evidence="3">
    <location>
        <position position="174"/>
    </location>
</feature>
<dbReference type="SMART" id="SM00239">
    <property type="entry name" value="C2"/>
    <property type="match status" value="1"/>
</dbReference>
<organism evidence="3 4">
    <name type="scientific">Streblomastix strix</name>
    <dbReference type="NCBI Taxonomy" id="222440"/>
    <lineage>
        <taxon>Eukaryota</taxon>
        <taxon>Metamonada</taxon>
        <taxon>Preaxostyla</taxon>
        <taxon>Oxymonadida</taxon>
        <taxon>Streblomastigidae</taxon>
        <taxon>Streblomastix</taxon>
    </lineage>
</organism>